<dbReference type="PROSITE" id="PS51473">
    <property type="entry name" value="GNK2"/>
    <property type="match status" value="2"/>
</dbReference>
<keyword evidence="6" id="KW-0675">Receptor</keyword>
<evidence type="ECO:0000313" key="7">
    <source>
        <dbReference type="Proteomes" id="UP000325081"/>
    </source>
</evidence>
<dbReference type="Proteomes" id="UP000325081">
    <property type="component" value="Unassembled WGS sequence"/>
</dbReference>
<feature type="domain" description="Gnk2-homologous" evidence="5">
    <location>
        <begin position="125"/>
        <end position="235"/>
    </location>
</feature>
<dbReference type="PANTHER" id="PTHR32099:SF51">
    <property type="entry name" value="CYSTEINE-RICH RECEPTOR-LIKE PROTEIN KINASE 25 ISOFORM X1"/>
    <property type="match status" value="1"/>
</dbReference>
<sequence>MLRASLLLVLLLLLFMAQAQAQAQPICLNNGGNYTFNSTYSDNLNTVLSSISDTTTTGFHNASAGRAHAIALCRADIHPVSCRTCIQNITSDLLTSCPRQRQAIGWSEHCMLQYSDEPVYGILRTWPRVYLSSTQNATSPDKFVSDLRALLDGLRAVAASGGARWKAAAGNASGPDFRSIFALVQCTPDLSAEDCGRCLVEAAGALSDCCWGSVGARVNLRPAAISVTRFRLSIMRLGWKSWRAGPTQTSRVNRPLIHRVRKGNNVTRVVSITVISIVACAVFVVFVCLLLRKKTRRKPEENRETAANNEVSVDESLIYALGTIRDATKDFSDDYKMGQGGFNSDLFTRQGDLEFKNEVLLLAKLQHRNLFRLLGFFINDIALLCVQENAADRPTMASVIVMLNSSSLTLATPIEPAFFMPADYGSETSLL</sequence>
<name>A0A5A7R5M3_STRAF</name>
<gene>
    <name evidence="6" type="ORF">STAS_30467</name>
</gene>
<feature type="transmembrane region" description="Helical" evidence="3">
    <location>
        <begin position="269"/>
        <end position="291"/>
    </location>
</feature>
<reference evidence="7" key="1">
    <citation type="journal article" date="2019" name="Curr. Biol.">
        <title>Genome Sequence of Striga asiatica Provides Insight into the Evolution of Plant Parasitism.</title>
        <authorList>
            <person name="Yoshida S."/>
            <person name="Kim S."/>
            <person name="Wafula E.K."/>
            <person name="Tanskanen J."/>
            <person name="Kim Y.M."/>
            <person name="Honaas L."/>
            <person name="Yang Z."/>
            <person name="Spallek T."/>
            <person name="Conn C.E."/>
            <person name="Ichihashi Y."/>
            <person name="Cheong K."/>
            <person name="Cui S."/>
            <person name="Der J.P."/>
            <person name="Gundlach H."/>
            <person name="Jiao Y."/>
            <person name="Hori C."/>
            <person name="Ishida J.K."/>
            <person name="Kasahara H."/>
            <person name="Kiba T."/>
            <person name="Kim M.S."/>
            <person name="Koo N."/>
            <person name="Laohavisit A."/>
            <person name="Lee Y.H."/>
            <person name="Lumba S."/>
            <person name="McCourt P."/>
            <person name="Mortimer J.C."/>
            <person name="Mutuku J.M."/>
            <person name="Nomura T."/>
            <person name="Sasaki-Sekimoto Y."/>
            <person name="Seto Y."/>
            <person name="Wang Y."/>
            <person name="Wakatake T."/>
            <person name="Sakakibara H."/>
            <person name="Demura T."/>
            <person name="Yamaguchi S."/>
            <person name="Yoneyama K."/>
            <person name="Manabe R.I."/>
            <person name="Nelson D.C."/>
            <person name="Schulman A.H."/>
            <person name="Timko M.P."/>
            <person name="dePamphilis C.W."/>
            <person name="Choi D."/>
            <person name="Shirasu K."/>
        </authorList>
    </citation>
    <scope>NUCLEOTIDE SEQUENCE [LARGE SCALE GENOMIC DNA]</scope>
    <source>
        <strain evidence="7">cv. UVA1</strain>
    </source>
</reference>
<keyword evidence="1 4" id="KW-0732">Signal</keyword>
<protein>
    <submittedName>
        <fullName evidence="6">Cysteine-rich receptor-like protein kinase</fullName>
    </submittedName>
</protein>
<dbReference type="InterPro" id="IPR011009">
    <property type="entry name" value="Kinase-like_dom_sf"/>
</dbReference>
<dbReference type="InterPro" id="IPR038408">
    <property type="entry name" value="GNK2_sf"/>
</dbReference>
<feature type="domain" description="Gnk2-homologous" evidence="5">
    <location>
        <begin position="22"/>
        <end position="119"/>
    </location>
</feature>
<dbReference type="GO" id="GO:0016301">
    <property type="term" value="F:kinase activity"/>
    <property type="evidence" value="ECO:0007669"/>
    <property type="project" value="UniProtKB-KW"/>
</dbReference>
<keyword evidence="3" id="KW-0812">Transmembrane</keyword>
<keyword evidence="6" id="KW-0808">Transferase</keyword>
<dbReference type="OrthoDB" id="878372at2759"/>
<evidence type="ECO:0000256" key="1">
    <source>
        <dbReference type="ARBA" id="ARBA00022729"/>
    </source>
</evidence>
<feature type="signal peptide" evidence="4">
    <location>
        <begin position="1"/>
        <end position="21"/>
    </location>
</feature>
<organism evidence="6 7">
    <name type="scientific">Striga asiatica</name>
    <name type="common">Asiatic witchweed</name>
    <name type="synonym">Buchnera asiatica</name>
    <dbReference type="NCBI Taxonomy" id="4170"/>
    <lineage>
        <taxon>Eukaryota</taxon>
        <taxon>Viridiplantae</taxon>
        <taxon>Streptophyta</taxon>
        <taxon>Embryophyta</taxon>
        <taxon>Tracheophyta</taxon>
        <taxon>Spermatophyta</taxon>
        <taxon>Magnoliopsida</taxon>
        <taxon>eudicotyledons</taxon>
        <taxon>Gunneridae</taxon>
        <taxon>Pentapetalae</taxon>
        <taxon>asterids</taxon>
        <taxon>lamiids</taxon>
        <taxon>Lamiales</taxon>
        <taxon>Orobanchaceae</taxon>
        <taxon>Buchnereae</taxon>
        <taxon>Striga</taxon>
    </lineage>
</organism>
<dbReference type="Gene3D" id="3.30.200.20">
    <property type="entry name" value="Phosphorylase Kinase, domain 1"/>
    <property type="match status" value="1"/>
</dbReference>
<dbReference type="PANTHER" id="PTHR32099">
    <property type="entry name" value="CYSTEINE-RICH REPEAT SECRETORY PROTEIN"/>
    <property type="match status" value="1"/>
</dbReference>
<comment type="caution">
    <text evidence="6">The sequence shown here is derived from an EMBL/GenBank/DDBJ whole genome shotgun (WGS) entry which is preliminary data.</text>
</comment>
<keyword evidence="6" id="KW-0418">Kinase</keyword>
<keyword evidence="3" id="KW-0472">Membrane</keyword>
<evidence type="ECO:0000313" key="6">
    <source>
        <dbReference type="EMBL" id="GER52985.1"/>
    </source>
</evidence>
<dbReference type="InterPro" id="IPR002902">
    <property type="entry name" value="GNK2"/>
</dbReference>
<accession>A0A5A7R5M3</accession>
<keyword evidence="2" id="KW-0677">Repeat</keyword>
<dbReference type="EMBL" id="BKCP01010514">
    <property type="protein sequence ID" value="GER52985.1"/>
    <property type="molecule type" value="Genomic_DNA"/>
</dbReference>
<evidence type="ECO:0000256" key="4">
    <source>
        <dbReference type="SAM" id="SignalP"/>
    </source>
</evidence>
<evidence type="ECO:0000256" key="2">
    <source>
        <dbReference type="ARBA" id="ARBA00022737"/>
    </source>
</evidence>
<evidence type="ECO:0000256" key="3">
    <source>
        <dbReference type="SAM" id="Phobius"/>
    </source>
</evidence>
<evidence type="ECO:0000259" key="5">
    <source>
        <dbReference type="PROSITE" id="PS51473"/>
    </source>
</evidence>
<dbReference type="Gene3D" id="3.30.430.20">
    <property type="entry name" value="Gnk2 domain, C-X8-C-X2-C motif"/>
    <property type="match status" value="2"/>
</dbReference>
<dbReference type="CDD" id="cd23509">
    <property type="entry name" value="Gnk2-like"/>
    <property type="match status" value="2"/>
</dbReference>
<dbReference type="AlphaFoldDB" id="A0A5A7R5M3"/>
<keyword evidence="7" id="KW-1185">Reference proteome</keyword>
<feature type="chain" id="PRO_5022722450" evidence="4">
    <location>
        <begin position="22"/>
        <end position="431"/>
    </location>
</feature>
<keyword evidence="3" id="KW-1133">Transmembrane helix</keyword>
<dbReference type="Pfam" id="PF01657">
    <property type="entry name" value="Stress-antifung"/>
    <property type="match status" value="2"/>
</dbReference>
<dbReference type="SUPFAM" id="SSF56112">
    <property type="entry name" value="Protein kinase-like (PK-like)"/>
    <property type="match status" value="1"/>
</dbReference>
<proteinExistence type="predicted"/>